<evidence type="ECO:0000313" key="3">
    <source>
        <dbReference type="Proteomes" id="UP001560045"/>
    </source>
</evidence>
<keyword evidence="1" id="KW-1133">Transmembrane helix</keyword>
<keyword evidence="1" id="KW-0472">Membrane</keyword>
<accession>A0ABV3XA15</accession>
<proteinExistence type="predicted"/>
<dbReference type="Proteomes" id="UP001560045">
    <property type="component" value="Unassembled WGS sequence"/>
</dbReference>
<reference evidence="2 3" key="1">
    <citation type="submission" date="2024-06" db="EMBL/GenBank/DDBJ databases">
        <title>Draft genome sequence of Geodermatophilus badlandi, a novel member of the Geodermatophilaceae isolated from badland sedimentary rocks in the Red desert, Wyoming, USA.</title>
        <authorList>
            <person name="Ben Tekaya S."/>
            <person name="Nouioui I."/>
            <person name="Flores G.M."/>
            <person name="Shaal M.N."/>
            <person name="Bredoire F."/>
            <person name="Basile F."/>
            <person name="Van Diepen L."/>
            <person name="Ward N.L."/>
        </authorList>
    </citation>
    <scope>NUCLEOTIDE SEQUENCE [LARGE SCALE GENOMIC DNA]</scope>
    <source>
        <strain evidence="2 3">WL48A</strain>
    </source>
</reference>
<evidence type="ECO:0000256" key="1">
    <source>
        <dbReference type="SAM" id="Phobius"/>
    </source>
</evidence>
<organism evidence="2 3">
    <name type="scientific">Geodermatophilus maliterrae</name>
    <dbReference type="NCBI Taxonomy" id="3162531"/>
    <lineage>
        <taxon>Bacteria</taxon>
        <taxon>Bacillati</taxon>
        <taxon>Actinomycetota</taxon>
        <taxon>Actinomycetes</taxon>
        <taxon>Geodermatophilales</taxon>
        <taxon>Geodermatophilaceae</taxon>
        <taxon>Geodermatophilus</taxon>
    </lineage>
</organism>
<keyword evidence="3" id="KW-1185">Reference proteome</keyword>
<evidence type="ECO:0000313" key="2">
    <source>
        <dbReference type="EMBL" id="MEX5717384.1"/>
    </source>
</evidence>
<dbReference type="RefSeq" id="WP_369203158.1">
    <property type="nucleotide sequence ID" value="NZ_JBFNXQ010000005.1"/>
</dbReference>
<name>A0ABV3XA15_9ACTN</name>
<sequence>MTEPGRRTDAESETPPRMPRWVRMTLIVVGVLVVLFVALRLTGVGGEHGPGRHLSGLGAPSVAVAVLAPPMAWTR</sequence>
<keyword evidence="1" id="KW-0812">Transmembrane</keyword>
<comment type="caution">
    <text evidence="2">The sequence shown here is derived from an EMBL/GenBank/DDBJ whole genome shotgun (WGS) entry which is preliminary data.</text>
</comment>
<dbReference type="EMBL" id="JBFNXQ010000005">
    <property type="protein sequence ID" value="MEX5717384.1"/>
    <property type="molecule type" value="Genomic_DNA"/>
</dbReference>
<gene>
    <name evidence="2" type="ORF">ABQ292_03255</name>
</gene>
<protein>
    <submittedName>
        <fullName evidence="2">Uncharacterized protein</fullName>
    </submittedName>
</protein>
<feature type="transmembrane region" description="Helical" evidence="1">
    <location>
        <begin position="21"/>
        <end position="41"/>
    </location>
</feature>